<evidence type="ECO:0000256" key="3">
    <source>
        <dbReference type="ARBA" id="ARBA00023015"/>
    </source>
</evidence>
<feature type="domain" description="Calmodulin binding protein central" evidence="9">
    <location>
        <begin position="332"/>
        <end position="397"/>
    </location>
</feature>
<keyword evidence="12" id="KW-1185">Reference proteome</keyword>
<keyword evidence="3" id="KW-0805">Transcription regulation</keyword>
<dbReference type="InterPro" id="IPR046831">
    <property type="entry name" value="Calmodulin_bind_N"/>
</dbReference>
<keyword evidence="5" id="KW-0010">Activator</keyword>
<dbReference type="InterPro" id="IPR012416">
    <property type="entry name" value="CBP60"/>
</dbReference>
<evidence type="ECO:0000259" key="10">
    <source>
        <dbReference type="Pfam" id="PF20452"/>
    </source>
</evidence>
<gene>
    <name evidence="11" type="ORF">CTI12_AA407280</name>
</gene>
<dbReference type="EMBL" id="PKPP01006154">
    <property type="protein sequence ID" value="PWA57466.1"/>
    <property type="molecule type" value="Genomic_DNA"/>
</dbReference>
<dbReference type="PANTHER" id="PTHR31713:SF43">
    <property type="entry name" value="CALMODULIN-BINDING PROTEIN 60 G"/>
    <property type="match status" value="1"/>
</dbReference>
<dbReference type="GO" id="GO:0005516">
    <property type="term" value="F:calmodulin binding"/>
    <property type="evidence" value="ECO:0007669"/>
    <property type="project" value="InterPro"/>
</dbReference>
<dbReference type="Pfam" id="PF20452">
    <property type="entry name" value="Calmod_bind_C"/>
    <property type="match status" value="1"/>
</dbReference>
<dbReference type="Proteomes" id="UP000245207">
    <property type="component" value="Unassembled WGS sequence"/>
</dbReference>
<dbReference type="STRING" id="35608.A0A2U1M8A1"/>
<evidence type="ECO:0000256" key="2">
    <source>
        <dbReference type="ARBA" id="ARBA00007214"/>
    </source>
</evidence>
<evidence type="ECO:0000313" key="12">
    <source>
        <dbReference type="Proteomes" id="UP000245207"/>
    </source>
</evidence>
<dbReference type="Pfam" id="PF20451">
    <property type="entry name" value="Calmod_bind_M"/>
    <property type="match status" value="1"/>
</dbReference>
<evidence type="ECO:0000256" key="4">
    <source>
        <dbReference type="ARBA" id="ARBA00023125"/>
    </source>
</evidence>
<evidence type="ECO:0000313" key="11">
    <source>
        <dbReference type="EMBL" id="PWA57466.1"/>
    </source>
</evidence>
<dbReference type="InterPro" id="IPR046829">
    <property type="entry name" value="Calmod_bind_C"/>
</dbReference>
<dbReference type="GO" id="GO:0005634">
    <property type="term" value="C:nucleus"/>
    <property type="evidence" value="ECO:0007669"/>
    <property type="project" value="UniProtKB-SubCell"/>
</dbReference>
<dbReference type="GO" id="GO:0043565">
    <property type="term" value="F:sequence-specific DNA binding"/>
    <property type="evidence" value="ECO:0007669"/>
    <property type="project" value="TreeGrafter"/>
</dbReference>
<comment type="subcellular location">
    <subcellularLocation>
        <location evidence="1">Nucleus</location>
    </subcellularLocation>
</comment>
<keyword evidence="7" id="KW-0539">Nucleus</keyword>
<organism evidence="11 12">
    <name type="scientific">Artemisia annua</name>
    <name type="common">Sweet wormwood</name>
    <dbReference type="NCBI Taxonomy" id="35608"/>
    <lineage>
        <taxon>Eukaryota</taxon>
        <taxon>Viridiplantae</taxon>
        <taxon>Streptophyta</taxon>
        <taxon>Embryophyta</taxon>
        <taxon>Tracheophyta</taxon>
        <taxon>Spermatophyta</taxon>
        <taxon>Magnoliopsida</taxon>
        <taxon>eudicotyledons</taxon>
        <taxon>Gunneridae</taxon>
        <taxon>Pentapetalae</taxon>
        <taxon>asterids</taxon>
        <taxon>campanulids</taxon>
        <taxon>Asterales</taxon>
        <taxon>Asteraceae</taxon>
        <taxon>Asteroideae</taxon>
        <taxon>Anthemideae</taxon>
        <taxon>Artemisiinae</taxon>
        <taxon>Artemisia</taxon>
    </lineage>
</organism>
<comment type="caution">
    <text evidence="11">The sequence shown here is derived from an EMBL/GenBank/DDBJ whole genome shotgun (WGS) entry which is preliminary data.</text>
</comment>
<evidence type="ECO:0000256" key="5">
    <source>
        <dbReference type="ARBA" id="ARBA00023159"/>
    </source>
</evidence>
<evidence type="ECO:0000256" key="7">
    <source>
        <dbReference type="ARBA" id="ARBA00023242"/>
    </source>
</evidence>
<proteinExistence type="inferred from homology"/>
<dbReference type="InterPro" id="IPR046830">
    <property type="entry name" value="Calmod_bind_M"/>
</dbReference>
<dbReference type="AlphaFoldDB" id="A0A2U1M8A1"/>
<feature type="domain" description="Calmodulin binding protein C-terminal" evidence="10">
    <location>
        <begin position="402"/>
        <end position="460"/>
    </location>
</feature>
<keyword evidence="4" id="KW-0238">DNA-binding</keyword>
<comment type="similarity">
    <text evidence="2">Belongs to the plant ACBP60 protein family.</text>
</comment>
<dbReference type="GO" id="GO:0080142">
    <property type="term" value="P:regulation of salicylic acid biosynthetic process"/>
    <property type="evidence" value="ECO:0007669"/>
    <property type="project" value="TreeGrafter"/>
</dbReference>
<feature type="domain" description="Calmodulin binding protein-like N-terminal" evidence="8">
    <location>
        <begin position="177"/>
        <end position="320"/>
    </location>
</feature>
<protein>
    <recommendedName>
        <fullName evidence="13">CALMODULIN-BINDING PROTEIN60</fullName>
    </recommendedName>
</protein>
<accession>A0A2U1M8A1</accession>
<sequence length="643" mass="71659">MKIAPKCTDQIAHKQIATKVAQQVTHVSQGSPVSHNQVQPRYTKADSQPAETHKTNFAKADSQTAESHKITMLALLDLKSVNKLDICLVLMVLKRPIGEGAEDGYELLNHKAKQRVVSSDFARNVINGISCQELASTLEPLIRGWVRDEVQRACQSFCCSSPRSPFNALEPCGATPLQLRFLSKLPQMLFTGCRVESKDSSPVKLVLFDTDANTIVSSGPLSSLKIQIVPLDGDFSPDDEEDWSPKDFEAKVIFARDGKRPLVAGDLVVALNEGVCDLGEVFFTDNSSWRRSRTFRLGAKALSQVRIREARSEPFVVKDHRGESYKKHHPPALNDDIWRLEKIAKEGAFHKRLGSHRICTVKDFLQIYVTNEAWLRKILGGSCNKTWETIIKHANNCVLDDKLYMFNCGAQGAGLVFNSIFRVMGATLDGQNYLSLEELTAFQMQIVESMKEQLYKNLNGMLPMDDMSVFGASMLTSSLLGDPLRSSTNLLLQDVNIPTMHPVQPQMQLTTTPYMGGMNNNTQSDVNIAGSSSMQYFSPALRNSFILKDFCYEPYGEGCSSSSGMLSHQRAANYDFQAGPSSSWQANELCVVPCNQTVNNFSSNFNIHFSRNGSPRGRWCKIWAAVKWVSVMRDVAAKRMWLA</sequence>
<evidence type="ECO:0000256" key="6">
    <source>
        <dbReference type="ARBA" id="ARBA00023163"/>
    </source>
</evidence>
<evidence type="ECO:0000259" key="8">
    <source>
        <dbReference type="Pfam" id="PF07887"/>
    </source>
</evidence>
<evidence type="ECO:0000259" key="9">
    <source>
        <dbReference type="Pfam" id="PF20451"/>
    </source>
</evidence>
<evidence type="ECO:0008006" key="13">
    <source>
        <dbReference type="Google" id="ProtNLM"/>
    </source>
</evidence>
<evidence type="ECO:0000256" key="1">
    <source>
        <dbReference type="ARBA" id="ARBA00004123"/>
    </source>
</evidence>
<dbReference type="OrthoDB" id="748178at2759"/>
<reference evidence="11 12" key="1">
    <citation type="journal article" date="2018" name="Mol. Plant">
        <title>The genome of Artemisia annua provides insight into the evolution of Asteraceae family and artemisinin biosynthesis.</title>
        <authorList>
            <person name="Shen Q."/>
            <person name="Zhang L."/>
            <person name="Liao Z."/>
            <person name="Wang S."/>
            <person name="Yan T."/>
            <person name="Shi P."/>
            <person name="Liu M."/>
            <person name="Fu X."/>
            <person name="Pan Q."/>
            <person name="Wang Y."/>
            <person name="Lv Z."/>
            <person name="Lu X."/>
            <person name="Zhang F."/>
            <person name="Jiang W."/>
            <person name="Ma Y."/>
            <person name="Chen M."/>
            <person name="Hao X."/>
            <person name="Li L."/>
            <person name="Tang Y."/>
            <person name="Lv G."/>
            <person name="Zhou Y."/>
            <person name="Sun X."/>
            <person name="Brodelius P.E."/>
            <person name="Rose J.K.C."/>
            <person name="Tang K."/>
        </authorList>
    </citation>
    <scope>NUCLEOTIDE SEQUENCE [LARGE SCALE GENOMIC DNA]</scope>
    <source>
        <strain evidence="12">cv. Huhao1</strain>
        <tissue evidence="11">Leaf</tissue>
    </source>
</reference>
<dbReference type="Pfam" id="PF07887">
    <property type="entry name" value="Calmodulin_bind"/>
    <property type="match status" value="1"/>
</dbReference>
<keyword evidence="6" id="KW-0804">Transcription</keyword>
<name>A0A2U1M8A1_ARTAN</name>
<dbReference type="GO" id="GO:0003700">
    <property type="term" value="F:DNA-binding transcription factor activity"/>
    <property type="evidence" value="ECO:0007669"/>
    <property type="project" value="TreeGrafter"/>
</dbReference>
<dbReference type="PANTHER" id="PTHR31713">
    <property type="entry name" value="OS02G0177800 PROTEIN"/>
    <property type="match status" value="1"/>
</dbReference>